<dbReference type="OMA" id="PKACFYR"/>
<proteinExistence type="predicted"/>
<organism evidence="1 2">
    <name type="scientific">Cajanus cajan</name>
    <name type="common">Pigeon pea</name>
    <name type="synonym">Cajanus indicus</name>
    <dbReference type="NCBI Taxonomy" id="3821"/>
    <lineage>
        <taxon>Eukaryota</taxon>
        <taxon>Viridiplantae</taxon>
        <taxon>Streptophyta</taxon>
        <taxon>Embryophyta</taxon>
        <taxon>Tracheophyta</taxon>
        <taxon>Spermatophyta</taxon>
        <taxon>Magnoliopsida</taxon>
        <taxon>eudicotyledons</taxon>
        <taxon>Gunneridae</taxon>
        <taxon>Pentapetalae</taxon>
        <taxon>rosids</taxon>
        <taxon>fabids</taxon>
        <taxon>Fabales</taxon>
        <taxon>Fabaceae</taxon>
        <taxon>Papilionoideae</taxon>
        <taxon>50 kb inversion clade</taxon>
        <taxon>NPAAA clade</taxon>
        <taxon>indigoferoid/millettioid clade</taxon>
        <taxon>Phaseoleae</taxon>
        <taxon>Cajanus</taxon>
    </lineage>
</organism>
<sequence length="231" mass="26686">MFIFICGKDIPKACFFRTLNLNRKGYLNRRRHFIHSVNMKREELSGGVGITERADFAAHVGKKVFPITEASFSKTTKINNQRVTAETKDRTKGDRKKPISRMKELLRRVAATKSEKRENFYEQKVLQFRRQGNIEAIPDDDQLSSESPKISFTWDVETSSVHPVATWSENVETNISHSQIYIPYKESGCIPCRKENWITTDSECKLSCIPFSLSLYFRYFSSCCPSTYAIN</sequence>
<evidence type="ECO:0000313" key="1">
    <source>
        <dbReference type="EMBL" id="KYP40260.1"/>
    </source>
</evidence>
<keyword evidence="2" id="KW-1185">Reference proteome</keyword>
<evidence type="ECO:0000313" key="2">
    <source>
        <dbReference type="Proteomes" id="UP000075243"/>
    </source>
</evidence>
<dbReference type="EMBL" id="KQ483848">
    <property type="protein sequence ID" value="KYP40260.1"/>
    <property type="molecule type" value="Genomic_DNA"/>
</dbReference>
<protein>
    <submittedName>
        <fullName evidence="1">Uncharacterized protein</fullName>
    </submittedName>
</protein>
<dbReference type="PANTHER" id="PTHR36038">
    <property type="entry name" value="OS06G0102750 PROTEIN"/>
    <property type="match status" value="1"/>
</dbReference>
<dbReference type="PANTHER" id="PTHR36038:SF3">
    <property type="entry name" value="OVATE FAMILY PROTEIN"/>
    <property type="match status" value="1"/>
</dbReference>
<dbReference type="AlphaFoldDB" id="A0A151RCB6"/>
<dbReference type="Proteomes" id="UP000075243">
    <property type="component" value="Unassembled WGS sequence"/>
</dbReference>
<gene>
    <name evidence="1" type="ORF">KK1_038414</name>
</gene>
<accession>A0A151RCB6</accession>
<reference evidence="1" key="1">
    <citation type="journal article" date="2012" name="Nat. Biotechnol.">
        <title>Draft genome sequence of pigeonpea (Cajanus cajan), an orphan legume crop of resource-poor farmers.</title>
        <authorList>
            <person name="Varshney R.K."/>
            <person name="Chen W."/>
            <person name="Li Y."/>
            <person name="Bharti A.K."/>
            <person name="Saxena R.K."/>
            <person name="Schlueter J.A."/>
            <person name="Donoghue M.T."/>
            <person name="Azam S."/>
            <person name="Fan G."/>
            <person name="Whaley A.M."/>
            <person name="Farmer A.D."/>
            <person name="Sheridan J."/>
            <person name="Iwata A."/>
            <person name="Tuteja R."/>
            <person name="Penmetsa R.V."/>
            <person name="Wu W."/>
            <person name="Upadhyaya H.D."/>
            <person name="Yang S.P."/>
            <person name="Shah T."/>
            <person name="Saxena K.B."/>
            <person name="Michael T."/>
            <person name="McCombie W.R."/>
            <person name="Yang B."/>
            <person name="Zhang G."/>
            <person name="Yang H."/>
            <person name="Wang J."/>
            <person name="Spillane C."/>
            <person name="Cook D.R."/>
            <person name="May G.D."/>
            <person name="Xu X."/>
            <person name="Jackson S.A."/>
        </authorList>
    </citation>
    <scope>NUCLEOTIDE SEQUENCE [LARGE SCALE GENOMIC DNA]</scope>
</reference>
<dbReference type="Gramene" id="C.cajan_38301.t">
    <property type="protein sequence ID" value="C.cajan_38301.t"/>
    <property type="gene ID" value="C.cajan_38301"/>
</dbReference>
<name>A0A151RCB6_CAJCA</name>